<comment type="similarity">
    <text evidence="2">Belongs to the EamA transporter family.</text>
</comment>
<dbReference type="InterPro" id="IPR037185">
    <property type="entry name" value="EmrE-like"/>
</dbReference>
<comment type="subcellular location">
    <subcellularLocation>
        <location evidence="1">Cell membrane</location>
        <topology evidence="1">Multi-pass membrane protein</topology>
    </subcellularLocation>
</comment>
<keyword evidence="5 7" id="KW-1133">Transmembrane helix</keyword>
<proteinExistence type="inferred from homology"/>
<evidence type="ECO:0000313" key="9">
    <source>
        <dbReference type="EMBL" id="MCQ8194301.1"/>
    </source>
</evidence>
<feature type="transmembrane region" description="Helical" evidence="7">
    <location>
        <begin position="88"/>
        <end position="107"/>
    </location>
</feature>
<keyword evidence="4 7" id="KW-0812">Transmembrane</keyword>
<keyword evidence="6 7" id="KW-0472">Membrane</keyword>
<name>A0ABT1VAJ0_9ACTN</name>
<accession>A0ABT1VAJ0</accession>
<protein>
    <submittedName>
        <fullName evidence="9">DMT family transporter</fullName>
    </submittedName>
</protein>
<organism evidence="9 10">
    <name type="scientific">Streptomyces rugosispiralis</name>
    <dbReference type="NCBI Taxonomy" id="2967341"/>
    <lineage>
        <taxon>Bacteria</taxon>
        <taxon>Bacillati</taxon>
        <taxon>Actinomycetota</taxon>
        <taxon>Actinomycetes</taxon>
        <taxon>Kitasatosporales</taxon>
        <taxon>Streptomycetaceae</taxon>
        <taxon>Streptomyces</taxon>
    </lineage>
</organism>
<dbReference type="SUPFAM" id="SSF103481">
    <property type="entry name" value="Multidrug resistance efflux transporter EmrE"/>
    <property type="match status" value="1"/>
</dbReference>
<gene>
    <name evidence="9" type="ORF">NP777_39930</name>
</gene>
<evidence type="ECO:0000256" key="4">
    <source>
        <dbReference type="ARBA" id="ARBA00022692"/>
    </source>
</evidence>
<feature type="transmembrane region" description="Helical" evidence="7">
    <location>
        <begin position="57"/>
        <end position="76"/>
    </location>
</feature>
<feature type="domain" description="EamA" evidence="8">
    <location>
        <begin position="1"/>
        <end position="130"/>
    </location>
</feature>
<dbReference type="Proteomes" id="UP001204746">
    <property type="component" value="Unassembled WGS sequence"/>
</dbReference>
<reference evidence="9 10" key="1">
    <citation type="submission" date="2022-07" db="EMBL/GenBank/DDBJ databases">
        <authorList>
            <person name="Phongsopitanun W."/>
            <person name="Tanasupawat S."/>
        </authorList>
    </citation>
    <scope>NUCLEOTIDE SEQUENCE [LARGE SCALE GENOMIC DNA]</scope>
    <source>
        <strain evidence="9 10">RCU-064</strain>
    </source>
</reference>
<evidence type="ECO:0000256" key="5">
    <source>
        <dbReference type="ARBA" id="ARBA00022989"/>
    </source>
</evidence>
<evidence type="ECO:0000256" key="6">
    <source>
        <dbReference type="ARBA" id="ARBA00023136"/>
    </source>
</evidence>
<evidence type="ECO:0000256" key="3">
    <source>
        <dbReference type="ARBA" id="ARBA00022475"/>
    </source>
</evidence>
<dbReference type="EMBL" id="JANIAA010000045">
    <property type="protein sequence ID" value="MCQ8194301.1"/>
    <property type="molecule type" value="Genomic_DNA"/>
</dbReference>
<evidence type="ECO:0000313" key="10">
    <source>
        <dbReference type="Proteomes" id="UP001204746"/>
    </source>
</evidence>
<dbReference type="PANTHER" id="PTHR42920:SF5">
    <property type="entry name" value="EAMA DOMAIN-CONTAINING PROTEIN"/>
    <property type="match status" value="1"/>
</dbReference>
<dbReference type="RefSeq" id="WP_256655109.1">
    <property type="nucleotide sequence ID" value="NZ_JANIAA010000045.1"/>
</dbReference>
<evidence type="ECO:0000256" key="1">
    <source>
        <dbReference type="ARBA" id="ARBA00004651"/>
    </source>
</evidence>
<evidence type="ECO:0000256" key="2">
    <source>
        <dbReference type="ARBA" id="ARBA00007362"/>
    </source>
</evidence>
<keyword evidence="10" id="KW-1185">Reference proteome</keyword>
<feature type="transmembrane region" description="Helical" evidence="7">
    <location>
        <begin position="114"/>
        <end position="131"/>
    </location>
</feature>
<evidence type="ECO:0000259" key="8">
    <source>
        <dbReference type="Pfam" id="PF00892"/>
    </source>
</evidence>
<sequence>MALLAALLYAGQASALQIVAGRHGAVTATATSFGVGAFLLIPWLPSGLAWAGGDLRAGISVLYIGAVTTAVGYLLFTYGIHHLGAPTAVTISLLDPAAAAVIAAAWLDQTLTPIRWFGLAVVLIGLAVMTRPRRPSVPAHW</sequence>
<dbReference type="PANTHER" id="PTHR42920">
    <property type="entry name" value="OS03G0707200 PROTEIN-RELATED"/>
    <property type="match status" value="1"/>
</dbReference>
<dbReference type="Pfam" id="PF00892">
    <property type="entry name" value="EamA"/>
    <property type="match status" value="1"/>
</dbReference>
<feature type="transmembrane region" description="Helical" evidence="7">
    <location>
        <begin position="25"/>
        <end position="45"/>
    </location>
</feature>
<evidence type="ECO:0000256" key="7">
    <source>
        <dbReference type="SAM" id="Phobius"/>
    </source>
</evidence>
<dbReference type="InterPro" id="IPR051258">
    <property type="entry name" value="Diverse_Substrate_Transporter"/>
</dbReference>
<dbReference type="InterPro" id="IPR000620">
    <property type="entry name" value="EamA_dom"/>
</dbReference>
<keyword evidence="3" id="KW-1003">Cell membrane</keyword>
<comment type="caution">
    <text evidence="9">The sequence shown here is derived from an EMBL/GenBank/DDBJ whole genome shotgun (WGS) entry which is preliminary data.</text>
</comment>